<keyword evidence="9" id="KW-0472">Membrane</keyword>
<evidence type="ECO:0000256" key="9">
    <source>
        <dbReference type="ARBA" id="ARBA00023136"/>
    </source>
</evidence>
<evidence type="ECO:0000256" key="10">
    <source>
        <dbReference type="ARBA" id="ARBA00023237"/>
    </source>
</evidence>
<feature type="signal peptide" evidence="11">
    <location>
        <begin position="1"/>
        <end position="20"/>
    </location>
</feature>
<feature type="chain" id="PRO_5040468315" evidence="11">
    <location>
        <begin position="21"/>
        <end position="423"/>
    </location>
</feature>
<dbReference type="PANTHER" id="PTHR34501">
    <property type="entry name" value="PROTEIN YDDL-RELATED"/>
    <property type="match status" value="1"/>
</dbReference>
<comment type="caution">
    <text evidence="13">The sequence shown here is derived from an EMBL/GenBank/DDBJ whole genome shotgun (WGS) entry which is preliminary data.</text>
</comment>
<dbReference type="InterPro" id="IPR033900">
    <property type="entry name" value="Gram_neg_porin_domain"/>
</dbReference>
<dbReference type="AlphaFoldDB" id="A0A9Q2WJS8"/>
<keyword evidence="8" id="KW-0626">Porin</keyword>
<evidence type="ECO:0000256" key="7">
    <source>
        <dbReference type="ARBA" id="ARBA00023065"/>
    </source>
</evidence>
<dbReference type="Gene3D" id="2.40.160.10">
    <property type="entry name" value="Porin"/>
    <property type="match status" value="1"/>
</dbReference>
<evidence type="ECO:0000256" key="2">
    <source>
        <dbReference type="ARBA" id="ARBA00011233"/>
    </source>
</evidence>
<organism evidence="13 14">
    <name type="scientific">Polynucleobacter paneuropaeus</name>
    <dbReference type="NCBI Taxonomy" id="2527775"/>
    <lineage>
        <taxon>Bacteria</taxon>
        <taxon>Pseudomonadati</taxon>
        <taxon>Pseudomonadota</taxon>
        <taxon>Betaproteobacteria</taxon>
        <taxon>Burkholderiales</taxon>
        <taxon>Burkholderiaceae</taxon>
        <taxon>Polynucleobacter</taxon>
    </lineage>
</organism>
<dbReference type="Pfam" id="PF13609">
    <property type="entry name" value="Porin_4"/>
    <property type="match status" value="1"/>
</dbReference>
<comment type="subunit">
    <text evidence="2">Homotrimer.</text>
</comment>
<evidence type="ECO:0000256" key="6">
    <source>
        <dbReference type="ARBA" id="ARBA00022729"/>
    </source>
</evidence>
<dbReference type="PANTHER" id="PTHR34501:SF9">
    <property type="entry name" value="MAJOR OUTER MEMBRANE PROTEIN P.IA"/>
    <property type="match status" value="1"/>
</dbReference>
<evidence type="ECO:0000256" key="4">
    <source>
        <dbReference type="ARBA" id="ARBA00022452"/>
    </source>
</evidence>
<evidence type="ECO:0000259" key="12">
    <source>
        <dbReference type="Pfam" id="PF13609"/>
    </source>
</evidence>
<evidence type="ECO:0000256" key="11">
    <source>
        <dbReference type="SAM" id="SignalP"/>
    </source>
</evidence>
<evidence type="ECO:0000256" key="8">
    <source>
        <dbReference type="ARBA" id="ARBA00023114"/>
    </source>
</evidence>
<evidence type="ECO:0000256" key="3">
    <source>
        <dbReference type="ARBA" id="ARBA00022448"/>
    </source>
</evidence>
<evidence type="ECO:0000256" key="5">
    <source>
        <dbReference type="ARBA" id="ARBA00022692"/>
    </source>
</evidence>
<keyword evidence="4" id="KW-1134">Transmembrane beta strand</keyword>
<feature type="domain" description="Porin" evidence="12">
    <location>
        <begin position="7"/>
        <end position="397"/>
    </location>
</feature>
<keyword evidence="3" id="KW-0813">Transport</keyword>
<evidence type="ECO:0000313" key="13">
    <source>
        <dbReference type="EMBL" id="MBT8551790.1"/>
    </source>
</evidence>
<dbReference type="InterPro" id="IPR002299">
    <property type="entry name" value="Porin_Neis"/>
</dbReference>
<dbReference type="SUPFAM" id="SSF56935">
    <property type="entry name" value="Porins"/>
    <property type="match status" value="1"/>
</dbReference>
<protein>
    <submittedName>
        <fullName evidence="13">Porin</fullName>
    </submittedName>
</protein>
<dbReference type="GO" id="GO:0046930">
    <property type="term" value="C:pore complex"/>
    <property type="evidence" value="ECO:0007669"/>
    <property type="project" value="UniProtKB-KW"/>
</dbReference>
<evidence type="ECO:0000313" key="14">
    <source>
        <dbReference type="Proteomes" id="UP000783102"/>
    </source>
</evidence>
<dbReference type="GO" id="GO:0009279">
    <property type="term" value="C:cell outer membrane"/>
    <property type="evidence" value="ECO:0007669"/>
    <property type="project" value="UniProtKB-SubCell"/>
</dbReference>
<reference evidence="13" key="1">
    <citation type="journal article" date="2021" name="Genome Biol. Evol.">
        <title>Continental-Scale Gene Flow Prevents Allopatric Divergence of Pelagic Freshwater Bacteria.</title>
        <authorList>
            <person name="Hoetzinger M."/>
            <person name="Pitt A."/>
            <person name="Huemer A."/>
            <person name="Hahn M.W."/>
        </authorList>
    </citation>
    <scope>NUCLEOTIDE SEQUENCE</scope>
    <source>
        <strain evidence="13">SM1-W8</strain>
    </source>
</reference>
<dbReference type="GO" id="GO:0015288">
    <property type="term" value="F:porin activity"/>
    <property type="evidence" value="ECO:0007669"/>
    <property type="project" value="UniProtKB-KW"/>
</dbReference>
<dbReference type="InterPro" id="IPR050298">
    <property type="entry name" value="Gram-neg_bact_OMP"/>
</dbReference>
<dbReference type="CDD" id="cd00342">
    <property type="entry name" value="gram_neg_porins"/>
    <property type="match status" value="1"/>
</dbReference>
<keyword evidence="5" id="KW-0812">Transmembrane</keyword>
<name>A0A9Q2WJS8_9BURK</name>
<accession>A0A9Q2WJS8</accession>
<keyword evidence="7" id="KW-0406">Ion transport</keyword>
<dbReference type="EMBL" id="JAANEY010000001">
    <property type="protein sequence ID" value="MBT8551790.1"/>
    <property type="molecule type" value="Genomic_DNA"/>
</dbReference>
<evidence type="ECO:0000256" key="1">
    <source>
        <dbReference type="ARBA" id="ARBA00004571"/>
    </source>
</evidence>
<gene>
    <name evidence="13" type="ORF">G6731_07480</name>
</gene>
<dbReference type="InterPro" id="IPR001702">
    <property type="entry name" value="Porin_Gram-ve"/>
</dbReference>
<proteinExistence type="predicted"/>
<dbReference type="PRINTS" id="PR00184">
    <property type="entry name" value="NEISSPPORIN"/>
</dbReference>
<dbReference type="GO" id="GO:0034220">
    <property type="term" value="P:monoatomic ion transmembrane transport"/>
    <property type="evidence" value="ECO:0007669"/>
    <property type="project" value="InterPro"/>
</dbReference>
<dbReference type="Proteomes" id="UP000783102">
    <property type="component" value="Unassembled WGS sequence"/>
</dbReference>
<keyword evidence="10" id="KW-0998">Cell outer membrane</keyword>
<dbReference type="PRINTS" id="PR00182">
    <property type="entry name" value="ECOLNEIPORIN"/>
</dbReference>
<sequence length="423" mass="43509">MKKSLFAIAAVSALAGVAQAQSSVTVYGIIDMGVIGGTDRATQGGAVNSAAGVIKTNGFGVASSGESTSRIGFKGTEDLGGGLSALFTYETAVDPTATTLITTTRQAFVGVKKNGIGALTIGTQNTVIYDAVLASSPNGVNNMGGDLINLSIKGNQGQAASSAGGSASTYGLSNSAGFNTRVSNSLVFKSDSFAGFTGRLLVTANNKNSTETNPGGAAAGVGGQANNSGYGAGLDYTWAKLNMTANFQQFTASSNANTISQAPVLYGVGTDGNTGSTVTAGTNVRDTGVYLAANYDFGILKAFYQYVNRKGTSVSAPLYYTKYTANQIGVNSYVTPVVQVFALASFGKFQPEGAFSTTNTVYTPGTTNLSGFQIGSNYWLSKRTNLYAIYGQMEQSNQSFVAAGTNPYAYNTNNYGVGVRHTF</sequence>
<keyword evidence="6 11" id="KW-0732">Signal</keyword>
<dbReference type="InterPro" id="IPR023614">
    <property type="entry name" value="Porin_dom_sf"/>
</dbReference>
<comment type="subcellular location">
    <subcellularLocation>
        <location evidence="1">Cell outer membrane</location>
        <topology evidence="1">Multi-pass membrane protein</topology>
    </subcellularLocation>
</comment>